<dbReference type="OrthoDB" id="550745at2759"/>
<evidence type="ECO:0000256" key="2">
    <source>
        <dbReference type="SAM" id="SignalP"/>
    </source>
</evidence>
<evidence type="ECO:0000313" key="4">
    <source>
        <dbReference type="EMBL" id="KAG2483267.1"/>
    </source>
</evidence>
<evidence type="ECO:0000256" key="1">
    <source>
        <dbReference type="SAM" id="MobiDB-lite"/>
    </source>
</evidence>
<dbReference type="AlphaFoldDB" id="A0A836BNW7"/>
<feature type="domain" description="Pherophorin" evidence="3">
    <location>
        <begin position="32"/>
        <end position="185"/>
    </location>
</feature>
<feature type="signal peptide" evidence="2">
    <location>
        <begin position="1"/>
        <end position="25"/>
    </location>
</feature>
<name>A0A836BNW7_9CHLO</name>
<organism evidence="4 5">
    <name type="scientific">Edaphochlamys debaryana</name>
    <dbReference type="NCBI Taxonomy" id="47281"/>
    <lineage>
        <taxon>Eukaryota</taxon>
        <taxon>Viridiplantae</taxon>
        <taxon>Chlorophyta</taxon>
        <taxon>core chlorophytes</taxon>
        <taxon>Chlorophyceae</taxon>
        <taxon>CS clade</taxon>
        <taxon>Chlamydomonadales</taxon>
        <taxon>Chlamydomonadales incertae sedis</taxon>
        <taxon>Edaphochlamys</taxon>
    </lineage>
</organism>
<gene>
    <name evidence="4" type="ORF">HYH03_017865</name>
</gene>
<evidence type="ECO:0000259" key="3">
    <source>
        <dbReference type="Pfam" id="PF12499"/>
    </source>
</evidence>
<dbReference type="PROSITE" id="PS51257">
    <property type="entry name" value="PROKAR_LIPOPROTEIN"/>
    <property type="match status" value="1"/>
</dbReference>
<sequence length="251" mass="26551">MVRQAALGLALVALAACAGLPTATAQAAVGDFPYCSCATYDCDCSPLKPALLSHGAVNATHTKTCFQIQNIGCDTSRSCCKRMMRSVDKLSFATTSECQKVNIARILWNNKRYVSWDTYEHVRRNGEKGYELKMYGLKSNAERLTGNKICIFTVRECKTIFQLCDGPGQLCRYSFADSPKTASCPTAPQPSTTQPAAPAAAQPTAAAAQSVAAFPSPSVAAPPTPSPFSSSPFPSSATSFTALPAYPPASA</sequence>
<dbReference type="InterPro" id="IPR024616">
    <property type="entry name" value="Pherophorin"/>
</dbReference>
<comment type="caution">
    <text evidence="4">The sequence shown here is derived from an EMBL/GenBank/DDBJ whole genome shotgun (WGS) entry which is preliminary data.</text>
</comment>
<dbReference type="EMBL" id="JAEHOE010000183">
    <property type="protein sequence ID" value="KAG2483267.1"/>
    <property type="molecule type" value="Genomic_DNA"/>
</dbReference>
<reference evidence="4" key="1">
    <citation type="journal article" date="2020" name="bioRxiv">
        <title>Comparative genomics of Chlamydomonas.</title>
        <authorList>
            <person name="Craig R.J."/>
            <person name="Hasan A.R."/>
            <person name="Ness R.W."/>
            <person name="Keightley P.D."/>
        </authorList>
    </citation>
    <scope>NUCLEOTIDE SEQUENCE</scope>
    <source>
        <strain evidence="4">CCAP 11/70</strain>
    </source>
</reference>
<keyword evidence="5" id="KW-1185">Reference proteome</keyword>
<dbReference type="Pfam" id="PF12499">
    <property type="entry name" value="DUF3707"/>
    <property type="match status" value="1"/>
</dbReference>
<feature type="compositionally biased region" description="Low complexity" evidence="1">
    <location>
        <begin position="227"/>
        <end position="236"/>
    </location>
</feature>
<protein>
    <recommendedName>
        <fullName evidence="3">Pherophorin domain-containing protein</fullName>
    </recommendedName>
</protein>
<feature type="compositionally biased region" description="Low complexity" evidence="1">
    <location>
        <begin position="182"/>
        <end position="219"/>
    </location>
</feature>
<accession>A0A836BNW7</accession>
<feature type="region of interest" description="Disordered" evidence="1">
    <location>
        <begin position="182"/>
        <end position="236"/>
    </location>
</feature>
<keyword evidence="2" id="KW-0732">Signal</keyword>
<feature type="chain" id="PRO_5032648187" description="Pherophorin domain-containing protein" evidence="2">
    <location>
        <begin position="26"/>
        <end position="251"/>
    </location>
</feature>
<proteinExistence type="predicted"/>
<dbReference type="Proteomes" id="UP000612055">
    <property type="component" value="Unassembled WGS sequence"/>
</dbReference>
<evidence type="ECO:0000313" key="5">
    <source>
        <dbReference type="Proteomes" id="UP000612055"/>
    </source>
</evidence>